<comment type="function">
    <text evidence="9">Essential for sperm motility and is involved in the regulation of the beating frequency of motile cilia on the epithelial cells of the respiratory tract. Required for the establishment of radial spokes in sperm flagella.</text>
</comment>
<keyword evidence="5" id="KW-0970">Cilium biogenesis/degradation</keyword>
<comment type="similarity">
    <text evidence="2">Belongs to the CFAP206 family.</text>
</comment>
<evidence type="ECO:0000256" key="4">
    <source>
        <dbReference type="ARBA" id="ARBA00022490"/>
    </source>
</evidence>
<keyword evidence="6" id="KW-0969">Cilium</keyword>
<evidence type="ECO:0000256" key="1">
    <source>
        <dbReference type="ARBA" id="ARBA00004430"/>
    </source>
</evidence>
<sequence length="630" mass="73207">MVSRMDRNIVKEILRECYPRNLAPNENFVMYVVKLLLLDPNWDITENVLTSRSNVQKLVYHIINQLESKDSVEMMTLKMQFYFMWSTENIDQVLLNHRSSLFRRLTLIRDEICSAIPPSKEAEMDKLKRLIVVYIVFLSGLGNPMKEEVFLEGLCALKSIMNDEEIKEFCEYPQEQKVMQLEELNRVVGGIRLFNRFCDKGGAGIPNLTEMFKEAVRVVKEEMSIALIKILGKVNTLTNVFEKYYALRKGKIYFLENVFPSHVDPEYVEQCKDMLIHFRQYELFVRRVMQCIDSLNEKVSDIEEELQAALDHIFKVVSSRLSVPVVIIFPLFNDLSNLWTGLQHQVILLSRYSQIVSNLENYSKLMDFNQTFFDDLLRTQTNDENRLRERTSVCLIPTSTIAIFIGGDDENGSDENIIDLDSIDYEYLGFCCWKLVETGGILFPGIPQIGVSYYNNKYYALSSAEAFACFSKKPDEYVNQVLNLARRKPQLIHFLGLHESLSAVSDIKRLVEEKHFFKKTETKGTQSQDRYMYPAGKTKNYKWNVWDLKRELLLLCNLTKCKTTSTQTVKSHSTNSIRTMTVTSREEDTQTHVDKYTNVPVPSNFIFGLRGRKDDKQFVIDLTRSVTKSE</sequence>
<evidence type="ECO:0000256" key="6">
    <source>
        <dbReference type="ARBA" id="ARBA00023069"/>
    </source>
</evidence>
<dbReference type="Pfam" id="PF12018">
    <property type="entry name" value="FAP206"/>
    <property type="match status" value="1"/>
</dbReference>
<dbReference type="GO" id="GO:0005930">
    <property type="term" value="C:axoneme"/>
    <property type="evidence" value="ECO:0007669"/>
    <property type="project" value="UniProtKB-SubCell"/>
</dbReference>
<evidence type="ECO:0000256" key="2">
    <source>
        <dbReference type="ARBA" id="ARBA00010500"/>
    </source>
</evidence>
<dbReference type="PANTHER" id="PTHR21442">
    <property type="entry name" value="CILIA- AND FLAGELLA-ASSOCIATED PROTEIN 206"/>
    <property type="match status" value="1"/>
</dbReference>
<proteinExistence type="inferred from homology"/>
<dbReference type="GO" id="GO:0036064">
    <property type="term" value="C:ciliary basal body"/>
    <property type="evidence" value="ECO:0007669"/>
    <property type="project" value="TreeGrafter"/>
</dbReference>
<protein>
    <recommendedName>
        <fullName evidence="3">Cilia- and flagella-associated protein 206</fullName>
    </recommendedName>
</protein>
<reference evidence="11" key="1">
    <citation type="submission" date="2025-08" db="UniProtKB">
        <authorList>
            <consortium name="RefSeq"/>
        </authorList>
    </citation>
    <scope>IDENTIFICATION</scope>
    <source>
        <tissue evidence="11">Whole insect</tissue>
    </source>
</reference>
<name>A0A6P7FJS6_DIAVI</name>
<dbReference type="RefSeq" id="XP_028133435.1">
    <property type="nucleotide sequence ID" value="XM_028277634.1"/>
</dbReference>
<dbReference type="InterPro" id="IPR021897">
    <property type="entry name" value="FAP206"/>
</dbReference>
<keyword evidence="4" id="KW-0963">Cytoplasm</keyword>
<evidence type="ECO:0000256" key="7">
    <source>
        <dbReference type="ARBA" id="ARBA00023212"/>
    </source>
</evidence>
<feature type="coiled-coil region" evidence="10">
    <location>
        <begin position="285"/>
        <end position="312"/>
    </location>
</feature>
<dbReference type="InParanoid" id="A0A6P7FJS6"/>
<evidence type="ECO:0000256" key="8">
    <source>
        <dbReference type="ARBA" id="ARBA00023273"/>
    </source>
</evidence>
<evidence type="ECO:0000313" key="11">
    <source>
        <dbReference type="RefSeq" id="XP_028133435.1"/>
    </source>
</evidence>
<organism evidence="11">
    <name type="scientific">Diabrotica virgifera virgifera</name>
    <name type="common">western corn rootworm</name>
    <dbReference type="NCBI Taxonomy" id="50390"/>
    <lineage>
        <taxon>Eukaryota</taxon>
        <taxon>Metazoa</taxon>
        <taxon>Ecdysozoa</taxon>
        <taxon>Arthropoda</taxon>
        <taxon>Hexapoda</taxon>
        <taxon>Insecta</taxon>
        <taxon>Pterygota</taxon>
        <taxon>Neoptera</taxon>
        <taxon>Endopterygota</taxon>
        <taxon>Coleoptera</taxon>
        <taxon>Polyphaga</taxon>
        <taxon>Cucujiformia</taxon>
        <taxon>Chrysomeloidea</taxon>
        <taxon>Chrysomelidae</taxon>
        <taxon>Galerucinae</taxon>
        <taxon>Diabroticina</taxon>
        <taxon>Diabroticites</taxon>
        <taxon>Diabrotica</taxon>
    </lineage>
</organism>
<dbReference type="AlphaFoldDB" id="A0A6P7FJS6"/>
<dbReference type="GO" id="GO:0030030">
    <property type="term" value="P:cell projection organization"/>
    <property type="evidence" value="ECO:0007669"/>
    <property type="project" value="UniProtKB-KW"/>
</dbReference>
<keyword evidence="7" id="KW-0206">Cytoskeleton</keyword>
<dbReference type="GO" id="GO:0003356">
    <property type="term" value="P:regulation of cilium beat frequency"/>
    <property type="evidence" value="ECO:0007669"/>
    <property type="project" value="TreeGrafter"/>
</dbReference>
<gene>
    <name evidence="11" type="primary">LOC114328702</name>
</gene>
<evidence type="ECO:0000256" key="3">
    <source>
        <dbReference type="ARBA" id="ARBA00021602"/>
    </source>
</evidence>
<dbReference type="PANTHER" id="PTHR21442:SF0">
    <property type="entry name" value="CILIA- AND FLAGELLA-ASSOCIATED PROTEIN 206"/>
    <property type="match status" value="1"/>
</dbReference>
<evidence type="ECO:0000256" key="5">
    <source>
        <dbReference type="ARBA" id="ARBA00022794"/>
    </source>
</evidence>
<evidence type="ECO:0000256" key="9">
    <source>
        <dbReference type="ARBA" id="ARBA00045321"/>
    </source>
</evidence>
<keyword evidence="8" id="KW-0966">Cell projection</keyword>
<accession>A0A6P7FJS6</accession>
<evidence type="ECO:0000256" key="10">
    <source>
        <dbReference type="SAM" id="Coils"/>
    </source>
</evidence>
<keyword evidence="10" id="KW-0175">Coiled coil</keyword>
<comment type="subcellular location">
    <subcellularLocation>
        <location evidence="1">Cytoplasm</location>
        <location evidence="1">Cytoskeleton</location>
        <location evidence="1">Cilium axoneme</location>
    </subcellularLocation>
</comment>
<dbReference type="FunCoup" id="A0A6P7FJS6">
    <property type="interactions" value="15"/>
</dbReference>